<evidence type="ECO:0000313" key="2">
    <source>
        <dbReference type="EMBL" id="CBX93441.1"/>
    </source>
</evidence>
<name>E4ZPQ6_LEPMJ</name>
<dbReference type="HOGENOM" id="CLU_476548_0_0_1"/>
<accession>E4ZPQ6</accession>
<dbReference type="EMBL" id="FP929105">
    <property type="protein sequence ID" value="CBX93441.1"/>
    <property type="molecule type" value="Genomic_DNA"/>
</dbReference>
<dbReference type="InParanoid" id="E4ZPQ6"/>
<evidence type="ECO:0000256" key="1">
    <source>
        <dbReference type="SAM" id="MobiDB-lite"/>
    </source>
</evidence>
<feature type="region of interest" description="Disordered" evidence="1">
    <location>
        <begin position="549"/>
        <end position="572"/>
    </location>
</feature>
<protein>
    <submittedName>
        <fullName evidence="2">Predicted protein</fullName>
    </submittedName>
</protein>
<evidence type="ECO:0000313" key="3">
    <source>
        <dbReference type="Proteomes" id="UP000002668"/>
    </source>
</evidence>
<dbReference type="PANTHER" id="PTHR42354:SF1">
    <property type="entry name" value="C2H2-TYPE DOMAIN-CONTAINING PROTEIN"/>
    <property type="match status" value="1"/>
</dbReference>
<dbReference type="Proteomes" id="UP000002668">
    <property type="component" value="Genome"/>
</dbReference>
<dbReference type="PANTHER" id="PTHR42354">
    <property type="entry name" value="C2H2-TYPE DOMAIN-CONTAINING PROTEIN"/>
    <property type="match status" value="1"/>
</dbReference>
<proteinExistence type="predicted"/>
<keyword evidence="3" id="KW-1185">Reference proteome</keyword>
<dbReference type="GeneID" id="13287519"/>
<feature type="compositionally biased region" description="Basic and acidic residues" evidence="1">
    <location>
        <begin position="558"/>
        <end position="572"/>
    </location>
</feature>
<sequence length="572" mass="64839">MSTSKTVQWGESQHASLTLWDIDREFQQAHGAYKQWQARHLRTRPAWNCFGLQTKQDAVERALHLGRQVPKLMEKGKAKFGARFEQGDSKCLTTLSAQLVRLEYEVRQPLYDSALAASPTPISHDEIIKTARSIRRTCLTAIREQYTRFQSPTSTPVLPPPRFKVEFCPFADQARHNLKDKESTNLQTKKLKSSSRSDDREACLHCDACISITAHSGLPDYRNILFMSHIALDPRATDDRATFACKSCYKTFDDSYAFLDHVFQKRIGSARSCLQRASTIGDFKGQLIEYDPSVVQQCLKNCLKRELMRARTLRMMKSHIDMSEKVLHSAKGDGLDFHSISTNSTTSRRTQEYQSYDTMNNNCHSGLGGLEHRHETAASPQTVRLSRLGMKDHHRPLSFVSFNAKYKVLPPCLDLKPVYKLAGYYISICAVNLCRDEPPGQLRLSSDAKTRHPAHTAAPDTTSIKTPYKVGPYPSDLPVLSPPEKATDRIWITKPTTNFFLFSWNADLADPSMVPRIRIQPWKTFPRAQLYRCPLNAIAVPAWGTKDLGGVLGGEENNQDKRRTEKKDYPSV</sequence>
<dbReference type="eggNOG" id="ENOG502T6HT">
    <property type="taxonomic scope" value="Eukaryota"/>
</dbReference>
<reference evidence="3" key="1">
    <citation type="journal article" date="2011" name="Nat. Commun.">
        <title>Effector diversification within compartments of the Leptosphaeria maculans genome affected by Repeat-Induced Point mutations.</title>
        <authorList>
            <person name="Rouxel T."/>
            <person name="Grandaubert J."/>
            <person name="Hane J.K."/>
            <person name="Hoede C."/>
            <person name="van de Wouw A.P."/>
            <person name="Couloux A."/>
            <person name="Dominguez V."/>
            <person name="Anthouard V."/>
            <person name="Bally P."/>
            <person name="Bourras S."/>
            <person name="Cozijnsen A.J."/>
            <person name="Ciuffetti L.M."/>
            <person name="Degrave A."/>
            <person name="Dilmaghani A."/>
            <person name="Duret L."/>
            <person name="Fudal I."/>
            <person name="Goodwin S.B."/>
            <person name="Gout L."/>
            <person name="Glaser N."/>
            <person name="Linglin J."/>
            <person name="Kema G.H.J."/>
            <person name="Lapalu N."/>
            <person name="Lawrence C.B."/>
            <person name="May K."/>
            <person name="Meyer M."/>
            <person name="Ollivier B."/>
            <person name="Poulain J."/>
            <person name="Schoch C.L."/>
            <person name="Simon A."/>
            <person name="Spatafora J.W."/>
            <person name="Stachowiak A."/>
            <person name="Turgeon B.G."/>
            <person name="Tyler B.M."/>
            <person name="Vincent D."/>
            <person name="Weissenbach J."/>
            <person name="Amselem J."/>
            <person name="Quesneville H."/>
            <person name="Oliver R.P."/>
            <person name="Wincker P."/>
            <person name="Balesdent M.-H."/>
            <person name="Howlett B.J."/>
        </authorList>
    </citation>
    <scope>NUCLEOTIDE SEQUENCE [LARGE SCALE GENOMIC DNA]</scope>
    <source>
        <strain evidence="3">JN3 / isolate v23.1.3 / race Av1-4-5-6-7-8</strain>
    </source>
</reference>
<gene>
    <name evidence="2" type="ORF">LEMA_P043420.1</name>
</gene>
<dbReference type="VEuPathDB" id="FungiDB:LEMA_P043420.1"/>
<dbReference type="AlphaFoldDB" id="E4ZPQ6"/>
<organism evidence="3">
    <name type="scientific">Leptosphaeria maculans (strain JN3 / isolate v23.1.3 / race Av1-4-5-6-7-8)</name>
    <name type="common">Blackleg fungus</name>
    <name type="synonym">Phoma lingam</name>
    <dbReference type="NCBI Taxonomy" id="985895"/>
    <lineage>
        <taxon>Eukaryota</taxon>
        <taxon>Fungi</taxon>
        <taxon>Dikarya</taxon>
        <taxon>Ascomycota</taxon>
        <taxon>Pezizomycotina</taxon>
        <taxon>Dothideomycetes</taxon>
        <taxon>Pleosporomycetidae</taxon>
        <taxon>Pleosporales</taxon>
        <taxon>Pleosporineae</taxon>
        <taxon>Leptosphaeriaceae</taxon>
        <taxon>Plenodomus</taxon>
        <taxon>Plenodomus lingam/Leptosphaeria maculans species complex</taxon>
    </lineage>
</organism>
<feature type="region of interest" description="Disordered" evidence="1">
    <location>
        <begin position="444"/>
        <end position="467"/>
    </location>
</feature>
<dbReference type="OrthoDB" id="3724701at2759"/>